<protein>
    <recommendedName>
        <fullName evidence="4">DUF2970 domain-containing protein</fullName>
    </recommendedName>
</protein>
<dbReference type="InterPro" id="IPR021344">
    <property type="entry name" value="DUF2970"/>
</dbReference>
<dbReference type="AlphaFoldDB" id="A0YCT6"/>
<keyword evidence="3" id="KW-1185">Reference proteome</keyword>
<keyword evidence="1" id="KW-0812">Transmembrane</keyword>
<dbReference type="STRING" id="247633.GP2143_08644"/>
<dbReference type="OrthoDB" id="5741626at2"/>
<name>A0YCT6_9GAMM</name>
<reference evidence="2 3" key="1">
    <citation type="journal article" date="2010" name="J. Bacteriol.">
        <title>Genome sequence of the oligotrophic marine Gammaproteobacterium HTCC2143, isolated from the Oregon Coast.</title>
        <authorList>
            <person name="Oh H.M."/>
            <person name="Kang I."/>
            <person name="Ferriera S."/>
            <person name="Giovannoni S.J."/>
            <person name="Cho J.C."/>
        </authorList>
    </citation>
    <scope>NUCLEOTIDE SEQUENCE [LARGE SCALE GENOMIC DNA]</scope>
    <source>
        <strain evidence="2 3">HTCC2143</strain>
    </source>
</reference>
<proteinExistence type="predicted"/>
<evidence type="ECO:0008006" key="4">
    <source>
        <dbReference type="Google" id="ProtNLM"/>
    </source>
</evidence>
<accession>A0YCT6</accession>
<sequence length="76" mass="8749">MKEKKPRYFERPDEGEESLSLWQTIIVVLSSHIGVRAKASRENDFRRANGLHVFIVALIYFFVVLVLLVMLANSIS</sequence>
<evidence type="ECO:0000256" key="1">
    <source>
        <dbReference type="SAM" id="Phobius"/>
    </source>
</evidence>
<comment type="caution">
    <text evidence="2">The sequence shown here is derived from an EMBL/GenBank/DDBJ whole genome shotgun (WGS) entry which is preliminary data.</text>
</comment>
<organism evidence="2 3">
    <name type="scientific">marine gamma proteobacterium HTCC2143</name>
    <dbReference type="NCBI Taxonomy" id="247633"/>
    <lineage>
        <taxon>Bacteria</taxon>
        <taxon>Pseudomonadati</taxon>
        <taxon>Pseudomonadota</taxon>
        <taxon>Gammaproteobacteria</taxon>
        <taxon>Cellvibrionales</taxon>
        <taxon>Spongiibacteraceae</taxon>
        <taxon>BD1-7 clade</taxon>
    </lineage>
</organism>
<keyword evidence="1" id="KW-1133">Transmembrane helix</keyword>
<feature type="transmembrane region" description="Helical" evidence="1">
    <location>
        <begin position="51"/>
        <end position="72"/>
    </location>
</feature>
<dbReference type="eggNOG" id="ENOG502ZTMJ">
    <property type="taxonomic scope" value="Bacteria"/>
</dbReference>
<dbReference type="Proteomes" id="UP000004931">
    <property type="component" value="Unassembled WGS sequence"/>
</dbReference>
<dbReference type="Pfam" id="PF11174">
    <property type="entry name" value="DUF2970"/>
    <property type="match status" value="1"/>
</dbReference>
<evidence type="ECO:0000313" key="3">
    <source>
        <dbReference type="Proteomes" id="UP000004931"/>
    </source>
</evidence>
<gene>
    <name evidence="2" type="ORF">GP2143_08644</name>
</gene>
<evidence type="ECO:0000313" key="2">
    <source>
        <dbReference type="EMBL" id="EAW31605.1"/>
    </source>
</evidence>
<dbReference type="EMBL" id="AAVT01000003">
    <property type="protein sequence ID" value="EAW31605.1"/>
    <property type="molecule type" value="Genomic_DNA"/>
</dbReference>
<keyword evidence="1" id="KW-0472">Membrane</keyword>